<comment type="function">
    <text evidence="3">Required for formate dehydrogenase (FDH) activity. Acts as a sulfur carrier protein that transfers sulfur from IscS to the molybdenum cofactor prior to its insertion into FDH.</text>
</comment>
<evidence type="ECO:0000313" key="4">
    <source>
        <dbReference type="EMBL" id="KPC50422.1"/>
    </source>
</evidence>
<dbReference type="Proteomes" id="UP000037939">
    <property type="component" value="Unassembled WGS sequence"/>
</dbReference>
<dbReference type="PANTHER" id="PTHR30592">
    <property type="entry name" value="FORMATE DEHYDROGENASE"/>
    <property type="match status" value="1"/>
</dbReference>
<dbReference type="Pfam" id="PF02634">
    <property type="entry name" value="FdhD-NarQ"/>
    <property type="match status" value="1"/>
</dbReference>
<dbReference type="SUPFAM" id="SSF53927">
    <property type="entry name" value="Cytidine deaminase-like"/>
    <property type="match status" value="1"/>
</dbReference>
<evidence type="ECO:0000313" key="5">
    <source>
        <dbReference type="Proteomes" id="UP000037939"/>
    </source>
</evidence>
<evidence type="ECO:0000256" key="2">
    <source>
        <dbReference type="ARBA" id="ARBA00023150"/>
    </source>
</evidence>
<dbReference type="AlphaFoldDB" id="A0A0N1JRS7"/>
<dbReference type="GO" id="GO:0006777">
    <property type="term" value="P:Mo-molybdopterin cofactor biosynthetic process"/>
    <property type="evidence" value="ECO:0007669"/>
    <property type="project" value="UniProtKB-UniRule"/>
</dbReference>
<dbReference type="GO" id="GO:0016783">
    <property type="term" value="F:sulfurtransferase activity"/>
    <property type="evidence" value="ECO:0007669"/>
    <property type="project" value="InterPro"/>
</dbReference>
<dbReference type="InterPro" id="IPR003786">
    <property type="entry name" value="FdhD"/>
</dbReference>
<dbReference type="PANTHER" id="PTHR30592:SF1">
    <property type="entry name" value="SULFUR CARRIER PROTEIN FDHD"/>
    <property type="match status" value="1"/>
</dbReference>
<protein>
    <recommendedName>
        <fullName evidence="3">Sulfur carrier protein FdhD</fullName>
    </recommendedName>
</protein>
<organism evidence="4 5">
    <name type="scientific">Amantichitinum ursilacus</name>
    <dbReference type="NCBI Taxonomy" id="857265"/>
    <lineage>
        <taxon>Bacteria</taxon>
        <taxon>Pseudomonadati</taxon>
        <taxon>Pseudomonadota</taxon>
        <taxon>Betaproteobacteria</taxon>
        <taxon>Neisseriales</taxon>
        <taxon>Chitinibacteraceae</taxon>
        <taxon>Amantichitinum</taxon>
    </lineage>
</organism>
<comment type="caution">
    <text evidence="4">The sequence shown here is derived from an EMBL/GenBank/DDBJ whole genome shotgun (WGS) entry which is preliminary data.</text>
</comment>
<dbReference type="PATRIC" id="fig|857265.3.peg.3583"/>
<dbReference type="InterPro" id="IPR016193">
    <property type="entry name" value="Cytidine_deaminase-like"/>
</dbReference>
<proteinExistence type="inferred from homology"/>
<dbReference type="EMBL" id="LAQT01000029">
    <property type="protein sequence ID" value="KPC50422.1"/>
    <property type="molecule type" value="Genomic_DNA"/>
</dbReference>
<reference evidence="4 5" key="1">
    <citation type="submission" date="2015-07" db="EMBL/GenBank/DDBJ databases">
        <title>Draft genome sequence of the Amantichitinum ursilacus IGB-41, a new chitin-degrading bacterium.</title>
        <authorList>
            <person name="Kirstahler P."/>
            <person name="Guenther M."/>
            <person name="Grumaz C."/>
            <person name="Rupp S."/>
            <person name="Zibek S."/>
            <person name="Sohn K."/>
        </authorList>
    </citation>
    <scope>NUCLEOTIDE SEQUENCE [LARGE SCALE GENOMIC DNA]</scope>
    <source>
        <strain evidence="4 5">IGB-41</strain>
    </source>
</reference>
<keyword evidence="2 3" id="KW-0501">Molybdenum cofactor biosynthesis</keyword>
<name>A0A0N1JRS7_9NEIS</name>
<dbReference type="GO" id="GO:0097163">
    <property type="term" value="F:sulfur carrier activity"/>
    <property type="evidence" value="ECO:0007669"/>
    <property type="project" value="UniProtKB-UniRule"/>
</dbReference>
<keyword evidence="1 3" id="KW-0963">Cytoplasm</keyword>
<dbReference type="OrthoDB" id="3197277at2"/>
<dbReference type="NCBIfam" id="TIGR00129">
    <property type="entry name" value="fdhD_narQ"/>
    <property type="match status" value="1"/>
</dbReference>
<sequence>MTSETLPAQATGTHSVSALRIERGQAQALTETVAEETAIALVFNGISHAVMMASPLDLEDFALGFALSEAIIAKPSELIDLDVVPGCDGIAVEITLVESRFQALKAVRRSMAGRTGCGLCGYESLDAAIRPLNAVTSDQQLDAAEISAAMAVLHQAQPLNAATGATHVAMWWRPGQVIAREDVGRHNALDKLIGATAREADRSGIIVMSSRASYEIVHKAAAAGFSVVAAVSAPTALAIRMAEQAGITLIGFARGERMTVYSHPQRIRETAG</sequence>
<dbReference type="Gene3D" id="3.40.140.10">
    <property type="entry name" value="Cytidine Deaminase, domain 2"/>
    <property type="match status" value="1"/>
</dbReference>
<dbReference type="HAMAP" id="MF_00187">
    <property type="entry name" value="FdhD"/>
    <property type="match status" value="1"/>
</dbReference>
<dbReference type="STRING" id="857265.WG78_17480"/>
<dbReference type="Gene3D" id="3.10.20.10">
    <property type="match status" value="1"/>
</dbReference>
<comment type="subcellular location">
    <subcellularLocation>
        <location evidence="3">Cytoplasm</location>
    </subcellularLocation>
</comment>
<dbReference type="GO" id="GO:0005737">
    <property type="term" value="C:cytoplasm"/>
    <property type="evidence" value="ECO:0007669"/>
    <property type="project" value="UniProtKB-SubCell"/>
</dbReference>
<accession>A0A0N1JRS7</accession>
<comment type="similarity">
    <text evidence="3">Belongs to the FdhD family.</text>
</comment>
<gene>
    <name evidence="3" type="primary">fdhD</name>
    <name evidence="4" type="ORF">WG78_17480</name>
</gene>
<feature type="binding site" evidence="3">
    <location>
        <begin position="252"/>
        <end position="257"/>
    </location>
    <ligand>
        <name>Mo-bis(molybdopterin guanine dinucleotide)</name>
        <dbReference type="ChEBI" id="CHEBI:60539"/>
    </ligand>
</feature>
<dbReference type="RefSeq" id="WP_053939101.1">
    <property type="nucleotide sequence ID" value="NZ_LAQT01000029.1"/>
</dbReference>
<evidence type="ECO:0000256" key="3">
    <source>
        <dbReference type="HAMAP-Rule" id="MF_00187"/>
    </source>
</evidence>
<evidence type="ECO:0000256" key="1">
    <source>
        <dbReference type="ARBA" id="ARBA00022490"/>
    </source>
</evidence>
<keyword evidence="5" id="KW-1185">Reference proteome</keyword>
<dbReference type="PIRSF" id="PIRSF015626">
    <property type="entry name" value="FdhD"/>
    <property type="match status" value="1"/>
</dbReference>
<feature type="active site" description="Cysteine persulfide intermediate" evidence="3">
    <location>
        <position position="117"/>
    </location>
</feature>